<dbReference type="AlphaFoldDB" id="A0A0D2NRR2"/>
<reference evidence="2" key="1">
    <citation type="submission" date="2014-04" db="EMBL/GenBank/DDBJ databases">
        <title>Evolutionary Origins and Diversification of the Mycorrhizal Mutualists.</title>
        <authorList>
            <consortium name="DOE Joint Genome Institute"/>
            <consortium name="Mycorrhizal Genomics Consortium"/>
            <person name="Kohler A."/>
            <person name="Kuo A."/>
            <person name="Nagy L.G."/>
            <person name="Floudas D."/>
            <person name="Copeland A."/>
            <person name="Barry K.W."/>
            <person name="Cichocki N."/>
            <person name="Veneault-Fourrey C."/>
            <person name="LaButti K."/>
            <person name="Lindquist E.A."/>
            <person name="Lipzen A."/>
            <person name="Lundell T."/>
            <person name="Morin E."/>
            <person name="Murat C."/>
            <person name="Riley R."/>
            <person name="Ohm R."/>
            <person name="Sun H."/>
            <person name="Tunlid A."/>
            <person name="Henrissat B."/>
            <person name="Grigoriev I.V."/>
            <person name="Hibbett D.S."/>
            <person name="Martin F."/>
        </authorList>
    </citation>
    <scope>NUCLEOTIDE SEQUENCE [LARGE SCALE GENOMIC DNA]</scope>
    <source>
        <strain evidence="2">FD-334 SS-4</strain>
    </source>
</reference>
<proteinExistence type="predicted"/>
<dbReference type="EMBL" id="KN817578">
    <property type="protein sequence ID" value="KJA19386.1"/>
    <property type="molecule type" value="Genomic_DNA"/>
</dbReference>
<evidence type="ECO:0008006" key="3">
    <source>
        <dbReference type="Google" id="ProtNLM"/>
    </source>
</evidence>
<name>A0A0D2NRR2_HYPSF</name>
<gene>
    <name evidence="1" type="ORF">HYPSUDRAFT_893779</name>
</gene>
<protein>
    <recommendedName>
        <fullName evidence="3">F-box domain-containing protein</fullName>
    </recommendedName>
</protein>
<accession>A0A0D2NRR2</accession>
<dbReference type="OrthoDB" id="3066903at2759"/>
<keyword evidence="2" id="KW-1185">Reference proteome</keyword>
<evidence type="ECO:0000313" key="2">
    <source>
        <dbReference type="Proteomes" id="UP000054270"/>
    </source>
</evidence>
<dbReference type="SUPFAM" id="SSF52047">
    <property type="entry name" value="RNI-like"/>
    <property type="match status" value="1"/>
</dbReference>
<organism evidence="1 2">
    <name type="scientific">Hypholoma sublateritium (strain FD-334 SS-4)</name>
    <dbReference type="NCBI Taxonomy" id="945553"/>
    <lineage>
        <taxon>Eukaryota</taxon>
        <taxon>Fungi</taxon>
        <taxon>Dikarya</taxon>
        <taxon>Basidiomycota</taxon>
        <taxon>Agaricomycotina</taxon>
        <taxon>Agaricomycetes</taxon>
        <taxon>Agaricomycetidae</taxon>
        <taxon>Agaricales</taxon>
        <taxon>Agaricineae</taxon>
        <taxon>Strophariaceae</taxon>
        <taxon>Hypholoma</taxon>
    </lineage>
</organism>
<evidence type="ECO:0000313" key="1">
    <source>
        <dbReference type="EMBL" id="KJA19386.1"/>
    </source>
</evidence>
<sequence length="534" mass="60305">MSANQRLALTHALNDDVLSHIFEFNADMFSDCFALLTTRITSQVCPRWRALVLGMPSLWGKLIDIDKICDHRSDKWRNEIIRRSGAAPLWIRSIGDVSYERREDAQRFLRDLVATNIHRIQRLAALGPGHSYRPLYLTLPIMCVPAPLLESCEASFGFEMEDFDHDAPTAPLFANHAPMLSRLYLSRCRVNPGAPWLRHLYSITIGYGCSVRRALSVLSATHSLQELKMRHIHPLDVAETIPTVYLSRLKSLEFEGFARIGATLLGHIVLPADCSLTIRFPQHPGVTEEKEHLLSVIKVFTQHAPRAFQSLTFSHIHLIYDRKHDISFVCKQKGGMSGLLSIRIPLSGDSDANLLESFLKQLLTLDLTSVNALTFRANGRLNPCFGPFFGCLPSVTTLFVNLGTLSHIAHLQAKYISRMTKRPIIMFPALNVIDLSKRPIYYSRYGRNFYINQVTGAFFLLRLRAGHPISRLDMAELSPFRSHPNLDSLAEVKGLKVLYRLEAVKAPGIVEYTCGCDIQKNPYRIVYLLSTSPL</sequence>
<dbReference type="Proteomes" id="UP000054270">
    <property type="component" value="Unassembled WGS sequence"/>
</dbReference>